<dbReference type="PANTHER" id="PTHR43566:SF2">
    <property type="entry name" value="DUF4143 DOMAIN-CONTAINING PROTEIN"/>
    <property type="match status" value="1"/>
</dbReference>
<proteinExistence type="predicted"/>
<dbReference type="Pfam" id="PF13173">
    <property type="entry name" value="AAA_14"/>
    <property type="match status" value="1"/>
</dbReference>
<evidence type="ECO:0000313" key="3">
    <source>
        <dbReference type="Proteomes" id="UP000017052"/>
    </source>
</evidence>
<dbReference type="AlphaFoldDB" id="U2PNI7"/>
<comment type="caution">
    <text evidence="2">The sequence shown here is derived from an EMBL/GenBank/DDBJ whole genome shotgun (WGS) entry which is preliminary data.</text>
</comment>
<evidence type="ECO:0000259" key="1">
    <source>
        <dbReference type="Pfam" id="PF13173"/>
    </source>
</evidence>
<sequence length="266" mass="28286">MSEYSCRHRAVEQVFVTRASQQVAILEGRRAVGKSSLARHLAGEGIHASCRSLTEPDVRRSAEADPDRWIRTLELPAVIDEAQLVPGVGLAAKGLVDELPQGHHLLLTGSASVGRGTMAGSDPLTGRSVRIRLDPFAAMELNAHPDRAVPSIVDVLFDAEFCDASVGADERADLCIMLRTGGIPSHCLPAVRLTRSALNARVASDNPSILGEQVLPGERLDPGIALRVLDSVLRIPVGSTAPGWRGNSAWIARRSAATWAFSNAGS</sequence>
<organism evidence="2 3">
    <name type="scientific">Propionibacterium acidifaciens F0233</name>
    <dbReference type="NCBI Taxonomy" id="553198"/>
    <lineage>
        <taxon>Bacteria</taxon>
        <taxon>Bacillati</taxon>
        <taxon>Actinomycetota</taxon>
        <taxon>Actinomycetes</taxon>
        <taxon>Propionibacteriales</taxon>
        <taxon>Propionibacteriaceae</taxon>
        <taxon>Propionibacterium</taxon>
    </lineage>
</organism>
<dbReference type="PANTHER" id="PTHR43566">
    <property type="entry name" value="CONSERVED PROTEIN"/>
    <property type="match status" value="1"/>
</dbReference>
<dbReference type="EMBL" id="ACVN02000264">
    <property type="protein sequence ID" value="ERK52090.1"/>
    <property type="molecule type" value="Genomic_DNA"/>
</dbReference>
<reference evidence="2" key="1">
    <citation type="submission" date="2013-08" db="EMBL/GenBank/DDBJ databases">
        <authorList>
            <person name="Durkin A.S."/>
            <person name="Haft D.R."/>
            <person name="McCorrison J."/>
            <person name="Torralba M."/>
            <person name="Gillis M."/>
            <person name="Haft D.H."/>
            <person name="Methe B."/>
            <person name="Sutton G."/>
            <person name="Nelson K.E."/>
        </authorList>
    </citation>
    <scope>NUCLEOTIDE SEQUENCE [LARGE SCALE GENOMIC DNA]</scope>
    <source>
        <strain evidence="2">F0233</strain>
    </source>
</reference>
<dbReference type="InterPro" id="IPR041682">
    <property type="entry name" value="AAA_14"/>
</dbReference>
<evidence type="ECO:0000313" key="2">
    <source>
        <dbReference type="EMBL" id="ERK52090.1"/>
    </source>
</evidence>
<dbReference type="GeneID" id="95360233"/>
<dbReference type="RefSeq" id="WP_021798398.1">
    <property type="nucleotide sequence ID" value="NZ_ACVN02000264.1"/>
</dbReference>
<protein>
    <submittedName>
        <fullName evidence="2">AAA domain protein</fullName>
    </submittedName>
</protein>
<dbReference type="OrthoDB" id="9147462at2"/>
<accession>U2PNI7</accession>
<name>U2PNI7_9ACTN</name>
<gene>
    <name evidence="2" type="ORF">HMPREF0682_0874</name>
</gene>
<feature type="domain" description="AAA" evidence="1">
    <location>
        <begin position="21"/>
        <end position="141"/>
    </location>
</feature>
<keyword evidence="3" id="KW-1185">Reference proteome</keyword>
<dbReference type="Proteomes" id="UP000017052">
    <property type="component" value="Unassembled WGS sequence"/>
</dbReference>